<dbReference type="NCBIfam" id="TIGR01727">
    <property type="entry name" value="oligo_HPY"/>
    <property type="match status" value="1"/>
</dbReference>
<dbReference type="SUPFAM" id="SSF52540">
    <property type="entry name" value="P-loop containing nucleoside triphosphate hydrolases"/>
    <property type="match status" value="1"/>
</dbReference>
<sequence length="339" mass="37242">MSSIQESRTEEVLKIEDLKVHYRGDLGLVKAIEGVSLSLEKGSSLALVGESGSGKTTLGHAVIGLLPHNAVVAGGDILFKGKSILSMKREELRRLRGDRITMIFQEPSAALNPVFKVSSFLRDVLRKGRGSSMSEKEIREEIISLLRKVRIPSPEDVMEKYPHELSGGMKQRVLIAAAIANNPDLIIADEPTSALDVSVQAQILRLLDELRNKMNLSLIFITHNLGVAAQVSDKVAVIYAGKIMEIAPTPTLFESPKHPYTIMLLKSIPSIRKEIKKEGLAAIPGSLPDLVSPPPGCRFHPRCPMAMEICSKEEPAMVEVERDHFVSCHLYTEARGDRS</sequence>
<keyword evidence="8" id="KW-0472">Membrane</keyword>
<feature type="domain" description="ABC transporter" evidence="9">
    <location>
        <begin position="13"/>
        <end position="265"/>
    </location>
</feature>
<dbReference type="InterPro" id="IPR013563">
    <property type="entry name" value="Oligopep_ABC_C"/>
</dbReference>
<keyword evidence="6 10" id="KW-0067">ATP-binding</keyword>
<dbReference type="GO" id="GO:0016887">
    <property type="term" value="F:ATP hydrolysis activity"/>
    <property type="evidence" value="ECO:0007669"/>
    <property type="project" value="InterPro"/>
</dbReference>
<dbReference type="FunFam" id="3.40.50.300:FF:000016">
    <property type="entry name" value="Oligopeptide ABC transporter ATP-binding component"/>
    <property type="match status" value="1"/>
</dbReference>
<protein>
    <submittedName>
        <fullName evidence="10">ABC transporter ATP-binding protein</fullName>
    </submittedName>
</protein>
<dbReference type="InterPro" id="IPR027417">
    <property type="entry name" value="P-loop_NTPase"/>
</dbReference>
<dbReference type="InterPro" id="IPR050388">
    <property type="entry name" value="ABC_Ni/Peptide_Import"/>
</dbReference>
<keyword evidence="2" id="KW-0813">Transport</keyword>
<dbReference type="PROSITE" id="PS50893">
    <property type="entry name" value="ABC_TRANSPORTER_2"/>
    <property type="match status" value="1"/>
</dbReference>
<comment type="caution">
    <text evidence="10">The sequence shown here is derived from an EMBL/GenBank/DDBJ whole genome shotgun (WGS) entry which is preliminary data.</text>
</comment>
<keyword evidence="7" id="KW-1278">Translocase</keyword>
<evidence type="ECO:0000256" key="8">
    <source>
        <dbReference type="ARBA" id="ARBA00023136"/>
    </source>
</evidence>
<dbReference type="PANTHER" id="PTHR43297:SF14">
    <property type="entry name" value="ATPASE AAA-TYPE CORE DOMAIN-CONTAINING PROTEIN"/>
    <property type="match status" value="1"/>
</dbReference>
<keyword evidence="5" id="KW-0547">Nucleotide-binding</keyword>
<dbReference type="Pfam" id="PF08352">
    <property type="entry name" value="oligo_HPY"/>
    <property type="match status" value="1"/>
</dbReference>
<evidence type="ECO:0000256" key="2">
    <source>
        <dbReference type="ARBA" id="ARBA00022448"/>
    </source>
</evidence>
<dbReference type="GO" id="GO:0015833">
    <property type="term" value="P:peptide transport"/>
    <property type="evidence" value="ECO:0007669"/>
    <property type="project" value="InterPro"/>
</dbReference>
<dbReference type="InterPro" id="IPR017871">
    <property type="entry name" value="ABC_transporter-like_CS"/>
</dbReference>
<dbReference type="CDD" id="cd03257">
    <property type="entry name" value="ABC_NikE_OppD_transporters"/>
    <property type="match status" value="1"/>
</dbReference>
<evidence type="ECO:0000256" key="5">
    <source>
        <dbReference type="ARBA" id="ARBA00022741"/>
    </source>
</evidence>
<dbReference type="GO" id="GO:0005524">
    <property type="term" value="F:ATP binding"/>
    <property type="evidence" value="ECO:0007669"/>
    <property type="project" value="UniProtKB-KW"/>
</dbReference>
<keyword evidence="3" id="KW-1003">Cell membrane</keyword>
<proteinExistence type="predicted"/>
<dbReference type="PROSITE" id="PS00211">
    <property type="entry name" value="ABC_TRANSPORTER_1"/>
    <property type="match status" value="1"/>
</dbReference>
<evidence type="ECO:0000256" key="3">
    <source>
        <dbReference type="ARBA" id="ARBA00022475"/>
    </source>
</evidence>
<evidence type="ECO:0000256" key="7">
    <source>
        <dbReference type="ARBA" id="ARBA00022967"/>
    </source>
</evidence>
<dbReference type="PANTHER" id="PTHR43297">
    <property type="entry name" value="OLIGOPEPTIDE TRANSPORT ATP-BINDING PROTEIN APPD"/>
    <property type="match status" value="1"/>
</dbReference>
<comment type="subcellular location">
    <subcellularLocation>
        <location evidence="1">Cell membrane</location>
        <topology evidence="1">Peripheral membrane protein</topology>
    </subcellularLocation>
</comment>
<dbReference type="GO" id="GO:0005886">
    <property type="term" value="C:plasma membrane"/>
    <property type="evidence" value="ECO:0007669"/>
    <property type="project" value="UniProtKB-SubCell"/>
</dbReference>
<organism evidence="10">
    <name type="scientific">Fervidicoccus fontis</name>
    <dbReference type="NCBI Taxonomy" id="683846"/>
    <lineage>
        <taxon>Archaea</taxon>
        <taxon>Thermoproteota</taxon>
        <taxon>Thermoprotei</taxon>
        <taxon>Fervidicoccales</taxon>
        <taxon>Fervidicoccaceae</taxon>
        <taxon>Fervidicoccus</taxon>
    </lineage>
</organism>
<reference evidence="10" key="1">
    <citation type="journal article" date="2020" name="mSystems">
        <title>Genome- and Community-Level Interaction Insights into Carbon Utilization and Element Cycling Functions of Hydrothermarchaeota in Hydrothermal Sediment.</title>
        <authorList>
            <person name="Zhou Z."/>
            <person name="Liu Y."/>
            <person name="Xu W."/>
            <person name="Pan J."/>
            <person name="Luo Z.H."/>
            <person name="Li M."/>
        </authorList>
    </citation>
    <scope>NUCLEOTIDE SEQUENCE [LARGE SCALE GENOMIC DNA]</scope>
    <source>
        <strain evidence="10">SpSt-1259</strain>
    </source>
</reference>
<evidence type="ECO:0000313" key="10">
    <source>
        <dbReference type="EMBL" id="HEU97987.1"/>
    </source>
</evidence>
<name>A0A7C2UQP8_9CREN</name>
<evidence type="ECO:0000259" key="9">
    <source>
        <dbReference type="PROSITE" id="PS50893"/>
    </source>
</evidence>
<dbReference type="Gene3D" id="3.40.50.300">
    <property type="entry name" value="P-loop containing nucleotide triphosphate hydrolases"/>
    <property type="match status" value="1"/>
</dbReference>
<keyword evidence="4" id="KW-0997">Cell inner membrane</keyword>
<evidence type="ECO:0000256" key="1">
    <source>
        <dbReference type="ARBA" id="ARBA00004202"/>
    </source>
</evidence>
<accession>A0A7C2UQP8</accession>
<evidence type="ECO:0000256" key="4">
    <source>
        <dbReference type="ARBA" id="ARBA00022519"/>
    </source>
</evidence>
<dbReference type="Pfam" id="PF00005">
    <property type="entry name" value="ABC_tran"/>
    <property type="match status" value="1"/>
</dbReference>
<gene>
    <name evidence="10" type="ORF">ENO36_03930</name>
</gene>
<dbReference type="InterPro" id="IPR003439">
    <property type="entry name" value="ABC_transporter-like_ATP-bd"/>
</dbReference>
<dbReference type="SMART" id="SM00382">
    <property type="entry name" value="AAA"/>
    <property type="match status" value="1"/>
</dbReference>
<evidence type="ECO:0000256" key="6">
    <source>
        <dbReference type="ARBA" id="ARBA00022840"/>
    </source>
</evidence>
<dbReference type="EMBL" id="DSFE01000085">
    <property type="protein sequence ID" value="HEU97987.1"/>
    <property type="molecule type" value="Genomic_DNA"/>
</dbReference>
<dbReference type="Proteomes" id="UP000885664">
    <property type="component" value="Unassembled WGS sequence"/>
</dbReference>
<dbReference type="InterPro" id="IPR003593">
    <property type="entry name" value="AAA+_ATPase"/>
</dbReference>
<dbReference type="AlphaFoldDB" id="A0A7C2UQP8"/>